<dbReference type="Pfam" id="PF25597">
    <property type="entry name" value="SH3_retrovirus"/>
    <property type="match status" value="1"/>
</dbReference>
<comment type="caution">
    <text evidence="3">The sequence shown here is derived from an EMBL/GenBank/DDBJ whole genome shotgun (WGS) entry which is preliminary data.</text>
</comment>
<organism evidence="3 4">
    <name type="scientific">Tanacetum coccineum</name>
    <dbReference type="NCBI Taxonomy" id="301880"/>
    <lineage>
        <taxon>Eukaryota</taxon>
        <taxon>Viridiplantae</taxon>
        <taxon>Streptophyta</taxon>
        <taxon>Embryophyta</taxon>
        <taxon>Tracheophyta</taxon>
        <taxon>Spermatophyta</taxon>
        <taxon>Magnoliopsida</taxon>
        <taxon>eudicotyledons</taxon>
        <taxon>Gunneridae</taxon>
        <taxon>Pentapetalae</taxon>
        <taxon>asterids</taxon>
        <taxon>campanulids</taxon>
        <taxon>Asterales</taxon>
        <taxon>Asteraceae</taxon>
        <taxon>Asteroideae</taxon>
        <taxon>Anthemideae</taxon>
        <taxon>Anthemidinae</taxon>
        <taxon>Tanacetum</taxon>
    </lineage>
</organism>
<feature type="compositionally biased region" description="Polar residues" evidence="1">
    <location>
        <begin position="177"/>
        <end position="213"/>
    </location>
</feature>
<dbReference type="Proteomes" id="UP001151760">
    <property type="component" value="Unassembled WGS sequence"/>
</dbReference>
<feature type="domain" description="Retroviral polymerase SH3-like" evidence="2">
    <location>
        <begin position="47"/>
        <end position="76"/>
    </location>
</feature>
<sequence>MLSAAKVPLYFWAEAIAITCFTQNRSLVIPRDEKTPYHIINGPKPTGYSYSSKAYRVFNKRTRIIIETIHVNFDELPQMASDHVSSDPVPQCPTMVLEQSSSSPDLQSQENVPQVAETVTTSNELELLYSPMFNKLLNGTPPVVSKSSAVHAADAPDKRQQHTTSSTSTTVTADTTPLNIHSTPETSCQAPTQAPTVNATENINQAETNTEYA</sequence>
<feature type="compositionally biased region" description="Low complexity" evidence="1">
    <location>
        <begin position="163"/>
        <end position="176"/>
    </location>
</feature>
<gene>
    <name evidence="3" type="ORF">Tco_0990519</name>
</gene>
<evidence type="ECO:0000313" key="3">
    <source>
        <dbReference type="EMBL" id="GJT55465.1"/>
    </source>
</evidence>
<proteinExistence type="predicted"/>
<reference evidence="3" key="2">
    <citation type="submission" date="2022-01" db="EMBL/GenBank/DDBJ databases">
        <authorList>
            <person name="Yamashiro T."/>
            <person name="Shiraishi A."/>
            <person name="Satake H."/>
            <person name="Nakayama K."/>
        </authorList>
    </citation>
    <scope>NUCLEOTIDE SEQUENCE</scope>
</reference>
<evidence type="ECO:0000313" key="4">
    <source>
        <dbReference type="Proteomes" id="UP001151760"/>
    </source>
</evidence>
<keyword evidence="4" id="KW-1185">Reference proteome</keyword>
<accession>A0ABQ5EX09</accession>
<protein>
    <recommendedName>
        <fullName evidence="2">Retroviral polymerase SH3-like domain-containing protein</fullName>
    </recommendedName>
</protein>
<name>A0ABQ5EX09_9ASTR</name>
<evidence type="ECO:0000256" key="1">
    <source>
        <dbReference type="SAM" id="MobiDB-lite"/>
    </source>
</evidence>
<evidence type="ECO:0000259" key="2">
    <source>
        <dbReference type="Pfam" id="PF25597"/>
    </source>
</evidence>
<dbReference type="EMBL" id="BQNB010016759">
    <property type="protein sequence ID" value="GJT55465.1"/>
    <property type="molecule type" value="Genomic_DNA"/>
</dbReference>
<reference evidence="3" key="1">
    <citation type="journal article" date="2022" name="Int. J. Mol. Sci.">
        <title>Draft Genome of Tanacetum Coccineum: Genomic Comparison of Closely Related Tanacetum-Family Plants.</title>
        <authorList>
            <person name="Yamashiro T."/>
            <person name="Shiraishi A."/>
            <person name="Nakayama K."/>
            <person name="Satake H."/>
        </authorList>
    </citation>
    <scope>NUCLEOTIDE SEQUENCE</scope>
</reference>
<dbReference type="InterPro" id="IPR057670">
    <property type="entry name" value="SH3_retrovirus"/>
</dbReference>
<feature type="region of interest" description="Disordered" evidence="1">
    <location>
        <begin position="147"/>
        <end position="213"/>
    </location>
</feature>